<dbReference type="CDD" id="cd00761">
    <property type="entry name" value="Glyco_tranf_GTA_type"/>
    <property type="match status" value="1"/>
</dbReference>
<dbReference type="Proteomes" id="UP000622610">
    <property type="component" value="Unassembled WGS sequence"/>
</dbReference>
<keyword evidence="3" id="KW-1185">Reference proteome</keyword>
<dbReference type="InterPro" id="IPR001173">
    <property type="entry name" value="Glyco_trans_2-like"/>
</dbReference>
<dbReference type="EMBL" id="BMDT01000001">
    <property type="protein sequence ID" value="GGI64501.1"/>
    <property type="molecule type" value="Genomic_DNA"/>
</dbReference>
<dbReference type="AlphaFoldDB" id="A0A917JD22"/>
<comment type="caution">
    <text evidence="2">The sequence shown here is derived from an EMBL/GenBank/DDBJ whole genome shotgun (WGS) entry which is preliminary data.</text>
</comment>
<dbReference type="InterPro" id="IPR029044">
    <property type="entry name" value="Nucleotide-diphossugar_trans"/>
</dbReference>
<evidence type="ECO:0000259" key="1">
    <source>
        <dbReference type="Pfam" id="PF00535"/>
    </source>
</evidence>
<evidence type="ECO:0000313" key="3">
    <source>
        <dbReference type="Proteomes" id="UP000622610"/>
    </source>
</evidence>
<accession>A0A917JD22</accession>
<dbReference type="RefSeq" id="WP_188366358.1">
    <property type="nucleotide sequence ID" value="NZ_BMDT01000001.1"/>
</dbReference>
<name>A0A917JD22_9ENTE</name>
<sequence length="391" mass="45411">MKKEKVSIIVPMYNVAEYITDCLKSILNQTYLSIEIILIDDGSTDDTLQIANDVTKNEEKVFIYSTDNHGPAHARNFGIQRATGEYIMFVDSDDYLPPKAVNSLVEAAILDNSLLVVGRTVRTNGDKTWDVASHQKYQLNQTRKKVNIEKCPELFFAIGPAAKLYHHSLIDNQTFDESIRFAEDQLFVLQTYLKAKKISIVSEIVYYYRVRQTANQSLTQTYSKQAYENLKNILMIINQACELIYEQNNYSQNEKEQLFIAYVNRLCEIELRVLFKSIYRQEGKQQKKFFQSFLKGIEKKPAIFELLVNQSVGFNNYIKNELYQFYFLIKKQAFPSYIKIVKQINLWQKEDTESDLTTKIIASNGSQTKILSLKLMTALNYLVSRLGRRMK</sequence>
<reference evidence="2" key="1">
    <citation type="journal article" date="2014" name="Int. J. Syst. Evol. Microbiol.">
        <title>Complete genome sequence of Corynebacterium casei LMG S-19264T (=DSM 44701T), isolated from a smear-ripened cheese.</title>
        <authorList>
            <consortium name="US DOE Joint Genome Institute (JGI-PGF)"/>
            <person name="Walter F."/>
            <person name="Albersmeier A."/>
            <person name="Kalinowski J."/>
            <person name="Ruckert C."/>
        </authorList>
    </citation>
    <scope>NUCLEOTIDE SEQUENCE</scope>
    <source>
        <strain evidence="2">CCM 8433</strain>
    </source>
</reference>
<dbReference type="PANTHER" id="PTHR22916">
    <property type="entry name" value="GLYCOSYLTRANSFERASE"/>
    <property type="match status" value="1"/>
</dbReference>
<protein>
    <recommendedName>
        <fullName evidence="1">Glycosyltransferase 2-like domain-containing protein</fullName>
    </recommendedName>
</protein>
<dbReference type="SUPFAM" id="SSF53448">
    <property type="entry name" value="Nucleotide-diphospho-sugar transferases"/>
    <property type="match status" value="1"/>
</dbReference>
<organism evidence="2 3">
    <name type="scientific">Enterococcus alcedinis</name>
    <dbReference type="NCBI Taxonomy" id="1274384"/>
    <lineage>
        <taxon>Bacteria</taxon>
        <taxon>Bacillati</taxon>
        <taxon>Bacillota</taxon>
        <taxon>Bacilli</taxon>
        <taxon>Lactobacillales</taxon>
        <taxon>Enterococcaceae</taxon>
        <taxon>Enterococcus</taxon>
    </lineage>
</organism>
<reference evidence="2" key="2">
    <citation type="submission" date="2020-09" db="EMBL/GenBank/DDBJ databases">
        <authorList>
            <person name="Sun Q."/>
            <person name="Sedlacek I."/>
        </authorList>
    </citation>
    <scope>NUCLEOTIDE SEQUENCE</scope>
    <source>
        <strain evidence="2">CCM 8433</strain>
    </source>
</reference>
<feature type="domain" description="Glycosyltransferase 2-like" evidence="1">
    <location>
        <begin position="7"/>
        <end position="162"/>
    </location>
</feature>
<dbReference type="Pfam" id="PF00535">
    <property type="entry name" value="Glycos_transf_2"/>
    <property type="match status" value="1"/>
</dbReference>
<evidence type="ECO:0000313" key="2">
    <source>
        <dbReference type="EMBL" id="GGI64501.1"/>
    </source>
</evidence>
<proteinExistence type="predicted"/>
<gene>
    <name evidence="2" type="ORF">GCM10011482_01550</name>
</gene>
<dbReference type="Gene3D" id="3.90.550.10">
    <property type="entry name" value="Spore Coat Polysaccharide Biosynthesis Protein SpsA, Chain A"/>
    <property type="match status" value="1"/>
</dbReference>